<name>A0A397II68_9GLOM</name>
<reference evidence="1 2" key="1">
    <citation type="submission" date="2018-08" db="EMBL/GenBank/DDBJ databases">
        <title>Genome and evolution of the arbuscular mycorrhizal fungus Diversispora epigaea (formerly Glomus versiforme) and its bacterial endosymbionts.</title>
        <authorList>
            <person name="Sun X."/>
            <person name="Fei Z."/>
            <person name="Harrison M."/>
        </authorList>
    </citation>
    <scope>NUCLEOTIDE SEQUENCE [LARGE SCALE GENOMIC DNA]</scope>
    <source>
        <strain evidence="1 2">IT104</strain>
    </source>
</reference>
<keyword evidence="2" id="KW-1185">Reference proteome</keyword>
<dbReference type="AlphaFoldDB" id="A0A397II68"/>
<organism evidence="1 2">
    <name type="scientific">Diversispora epigaea</name>
    <dbReference type="NCBI Taxonomy" id="1348612"/>
    <lineage>
        <taxon>Eukaryota</taxon>
        <taxon>Fungi</taxon>
        <taxon>Fungi incertae sedis</taxon>
        <taxon>Mucoromycota</taxon>
        <taxon>Glomeromycotina</taxon>
        <taxon>Glomeromycetes</taxon>
        <taxon>Diversisporales</taxon>
        <taxon>Diversisporaceae</taxon>
        <taxon>Diversispora</taxon>
    </lineage>
</organism>
<protein>
    <recommendedName>
        <fullName evidence="3">Protein kinase domain-containing protein</fullName>
    </recommendedName>
</protein>
<sequence>MAIIRKNSFEVIIDDGDGDDSSYGGGDDGGDDGDGLYASIWWCKPCNSKYFQKDFNNWTSGIDKIDKFIQDAQLMIMTKFKDVKQIGRGEFGKLFYTKWIDGPIGSKWDGWIDASKWDIEDQQWKKIVKVAVKK</sequence>
<gene>
    <name evidence="1" type="ORF">Glove_233g31</name>
</gene>
<dbReference type="Proteomes" id="UP000266861">
    <property type="component" value="Unassembled WGS sequence"/>
</dbReference>
<proteinExistence type="predicted"/>
<accession>A0A397II68</accession>
<dbReference type="EMBL" id="PQFF01000216">
    <property type="protein sequence ID" value="RHZ73044.1"/>
    <property type="molecule type" value="Genomic_DNA"/>
</dbReference>
<comment type="caution">
    <text evidence="1">The sequence shown here is derived from an EMBL/GenBank/DDBJ whole genome shotgun (WGS) entry which is preliminary data.</text>
</comment>
<evidence type="ECO:0008006" key="3">
    <source>
        <dbReference type="Google" id="ProtNLM"/>
    </source>
</evidence>
<evidence type="ECO:0000313" key="2">
    <source>
        <dbReference type="Proteomes" id="UP000266861"/>
    </source>
</evidence>
<dbReference type="OrthoDB" id="2432957at2759"/>
<evidence type="ECO:0000313" key="1">
    <source>
        <dbReference type="EMBL" id="RHZ73044.1"/>
    </source>
</evidence>